<dbReference type="PRINTS" id="PR00364">
    <property type="entry name" value="DISEASERSIST"/>
</dbReference>
<dbReference type="SUPFAM" id="SSF52058">
    <property type="entry name" value="L domain-like"/>
    <property type="match status" value="1"/>
</dbReference>
<reference evidence="7 8" key="1">
    <citation type="journal article" date="2023" name="Hortic Res">
        <title>The complete reference genome for grapevine (Vitis vinifera L.) genetics and breeding.</title>
        <authorList>
            <person name="Shi X."/>
            <person name="Cao S."/>
            <person name="Wang X."/>
            <person name="Huang S."/>
            <person name="Wang Y."/>
            <person name="Liu Z."/>
            <person name="Liu W."/>
            <person name="Leng X."/>
            <person name="Peng Y."/>
            <person name="Wang N."/>
            <person name="Wang Y."/>
            <person name="Ma Z."/>
            <person name="Xu X."/>
            <person name="Zhang F."/>
            <person name="Xue H."/>
            <person name="Zhong H."/>
            <person name="Wang Y."/>
            <person name="Zhang K."/>
            <person name="Velt A."/>
            <person name="Avia K."/>
            <person name="Holtgrawe D."/>
            <person name="Grimplet J."/>
            <person name="Matus J.T."/>
            <person name="Ware D."/>
            <person name="Wu X."/>
            <person name="Wang H."/>
            <person name="Liu C."/>
            <person name="Fang Y."/>
            <person name="Rustenholz C."/>
            <person name="Cheng Z."/>
            <person name="Xiao H."/>
            <person name="Zhou Y."/>
        </authorList>
    </citation>
    <scope>NUCLEOTIDE SEQUENCE [LARGE SCALE GENOMIC DNA]</scope>
    <source>
        <strain evidence="8">cv. Pinot noir / PN40024</strain>
        <tissue evidence="7">Leaf</tissue>
    </source>
</reference>
<evidence type="ECO:0000256" key="1">
    <source>
        <dbReference type="ARBA" id="ARBA00008894"/>
    </source>
</evidence>
<organism evidence="7 8">
    <name type="scientific">Vitis vinifera</name>
    <name type="common">Grape</name>
    <dbReference type="NCBI Taxonomy" id="29760"/>
    <lineage>
        <taxon>Eukaryota</taxon>
        <taxon>Viridiplantae</taxon>
        <taxon>Streptophyta</taxon>
        <taxon>Embryophyta</taxon>
        <taxon>Tracheophyta</taxon>
        <taxon>Spermatophyta</taxon>
        <taxon>Magnoliopsida</taxon>
        <taxon>eudicotyledons</taxon>
        <taxon>Gunneridae</taxon>
        <taxon>Pentapetalae</taxon>
        <taxon>rosids</taxon>
        <taxon>Vitales</taxon>
        <taxon>Vitaceae</taxon>
        <taxon>Viteae</taxon>
        <taxon>Vitis</taxon>
    </lineage>
</organism>
<evidence type="ECO:0000256" key="2">
    <source>
        <dbReference type="ARBA" id="ARBA00022737"/>
    </source>
</evidence>
<keyword evidence="3" id="KW-0547">Nucleotide-binding</keyword>
<keyword evidence="4" id="KW-0611">Plant defense</keyword>
<dbReference type="InterPro" id="IPR002182">
    <property type="entry name" value="NB-ARC"/>
</dbReference>
<protein>
    <recommendedName>
        <fullName evidence="6">AAA+ ATPase domain-containing protein</fullName>
    </recommendedName>
</protein>
<dbReference type="SUPFAM" id="SSF52540">
    <property type="entry name" value="P-loop containing nucleoside triphosphate hydrolases"/>
    <property type="match status" value="1"/>
</dbReference>
<dbReference type="Proteomes" id="UP001227230">
    <property type="component" value="Chromosome 14"/>
</dbReference>
<dbReference type="Gene3D" id="3.40.50.300">
    <property type="entry name" value="P-loop containing nucleotide triphosphate hydrolases"/>
    <property type="match status" value="1"/>
</dbReference>
<gene>
    <name evidence="7" type="ORF">VitviT2T_021523</name>
</gene>
<feature type="domain" description="AAA+ ATPase" evidence="6">
    <location>
        <begin position="108"/>
        <end position="372"/>
    </location>
</feature>
<dbReference type="PANTHER" id="PTHR33463">
    <property type="entry name" value="NB-ARC DOMAIN-CONTAINING PROTEIN-RELATED"/>
    <property type="match status" value="1"/>
</dbReference>
<dbReference type="Gene3D" id="3.80.10.10">
    <property type="entry name" value="Ribonuclease Inhibitor"/>
    <property type="match status" value="1"/>
</dbReference>
<dbReference type="Gene3D" id="1.10.8.430">
    <property type="entry name" value="Helical domain of apoptotic protease-activating factors"/>
    <property type="match status" value="1"/>
</dbReference>
<evidence type="ECO:0000313" key="8">
    <source>
        <dbReference type="Proteomes" id="UP001227230"/>
    </source>
</evidence>
<dbReference type="EMBL" id="CP126661">
    <property type="protein sequence ID" value="WKA03414.1"/>
    <property type="molecule type" value="Genomic_DNA"/>
</dbReference>
<proteinExistence type="inferred from homology"/>
<name>A0ABY9D7S3_VITVI</name>
<dbReference type="Pfam" id="PF23598">
    <property type="entry name" value="LRR_14"/>
    <property type="match status" value="1"/>
</dbReference>
<evidence type="ECO:0000256" key="3">
    <source>
        <dbReference type="ARBA" id="ARBA00022741"/>
    </source>
</evidence>
<dbReference type="InterPro" id="IPR027417">
    <property type="entry name" value="P-loop_NTPase"/>
</dbReference>
<dbReference type="InterPro" id="IPR042197">
    <property type="entry name" value="Apaf_helical"/>
</dbReference>
<evidence type="ECO:0000259" key="6">
    <source>
        <dbReference type="SMART" id="SM00382"/>
    </source>
</evidence>
<evidence type="ECO:0000256" key="5">
    <source>
        <dbReference type="ARBA" id="ARBA00022840"/>
    </source>
</evidence>
<keyword evidence="5" id="KW-0067">ATP-binding</keyword>
<comment type="similarity">
    <text evidence="1">Belongs to the disease resistance NB-LRR family.</text>
</comment>
<dbReference type="InterPro" id="IPR003593">
    <property type="entry name" value="AAA+_ATPase"/>
</dbReference>
<evidence type="ECO:0000256" key="4">
    <source>
        <dbReference type="ARBA" id="ARBA00022821"/>
    </source>
</evidence>
<dbReference type="Pfam" id="PF00931">
    <property type="entry name" value="NB-ARC"/>
    <property type="match status" value="1"/>
</dbReference>
<evidence type="ECO:0000313" key="7">
    <source>
        <dbReference type="EMBL" id="WKA03414.1"/>
    </source>
</evidence>
<sequence length="529" mass="59769">MSAGKNSGCVMSGWNGGRKEFRMRYVRVEWGDEEFRMRYVRVEWAMKNSGCEMSGWNDGGEEFRMSGGMDGGVGMLDKTMNNKREWASFLESRASTWNKIMDALRDNNINLIGVWGMGGVGKTTLVKQVAQQAKQQHLFTTQVYIDLSSIPDSQKLRQKIANALAFTLWEQNESRKADQLKKRLKERKILIILDDIWREVNLEEVGIPSEGDSVEENLQLRPMAIQVVEECEGLPIAIVTIAKSFKDENVDVWKNALEQLGRSAPTNIRGVGKKEHSCLEWSYTHLKGDDVQSLFLLSGMLGYGDISMDHLLQYGMGLDLFVHIDSLEQARNRLLALVEILKASGLLLDSHEDGHNFEEERASSLLFMNANNKLARMHDVVRLVCPDLQFFQLHNNNPSLNIPNTIFKGMKKLKVLDLSKMPFTTLLSSLDSLANLQTLHLEGCKLVDIALIGKLTKLEVLSLMGSTIQQLPNEMVQLTNLRLLDFNYCEELEVIPRNILSSLSQLECLCMISSFTKWAVEGESNPCLS</sequence>
<keyword evidence="8" id="KW-1185">Reference proteome</keyword>
<dbReference type="InterPro" id="IPR032675">
    <property type="entry name" value="LRR_dom_sf"/>
</dbReference>
<dbReference type="PANTHER" id="PTHR33463:SF198">
    <property type="entry name" value="RPP4C3"/>
    <property type="match status" value="1"/>
</dbReference>
<keyword evidence="2" id="KW-0677">Repeat</keyword>
<dbReference type="InterPro" id="IPR050905">
    <property type="entry name" value="Plant_NBS-LRR"/>
</dbReference>
<accession>A0ABY9D7S3</accession>
<dbReference type="SMART" id="SM00382">
    <property type="entry name" value="AAA"/>
    <property type="match status" value="1"/>
</dbReference>
<dbReference type="InterPro" id="IPR055414">
    <property type="entry name" value="LRR_R13L4/SHOC2-like"/>
</dbReference>